<dbReference type="RefSeq" id="WP_229485827.1">
    <property type="nucleotide sequence ID" value="NZ_JAIVFQ010000022.1"/>
</dbReference>
<dbReference type="Proteomes" id="UP001199525">
    <property type="component" value="Unassembled WGS sequence"/>
</dbReference>
<evidence type="ECO:0000259" key="1">
    <source>
        <dbReference type="Pfam" id="PF13521"/>
    </source>
</evidence>
<dbReference type="EMBL" id="JAIVFQ010000022">
    <property type="protein sequence ID" value="MCC5600764.1"/>
    <property type="molecule type" value="Genomic_DNA"/>
</dbReference>
<reference evidence="2 3" key="1">
    <citation type="journal article" date="2021" name="Microorganisms">
        <title>Genome Evolution of Filamentous Cyanobacterium Nostoc Species: From Facultative Symbiosis to Free Living.</title>
        <authorList>
            <person name="Huo D."/>
            <person name="Li H."/>
            <person name="Cai F."/>
            <person name="Guo X."/>
            <person name="Qiao Z."/>
            <person name="Wang W."/>
            <person name="Yu G."/>
            <person name="Li R."/>
        </authorList>
    </citation>
    <scope>NUCLEOTIDE SEQUENCE [LARGE SCALE GENOMIC DNA]</scope>
    <source>
        <strain evidence="2 3">CHAB 5714</strain>
    </source>
</reference>
<keyword evidence="2" id="KW-0547">Nucleotide-binding</keyword>
<evidence type="ECO:0000313" key="2">
    <source>
        <dbReference type="EMBL" id="MCC5600764.1"/>
    </source>
</evidence>
<organism evidence="2 3">
    <name type="scientific">Nostoc favosum CHAB5714</name>
    <dbReference type="NCBI Taxonomy" id="2780399"/>
    <lineage>
        <taxon>Bacteria</taxon>
        <taxon>Bacillati</taxon>
        <taxon>Cyanobacteriota</taxon>
        <taxon>Cyanophyceae</taxon>
        <taxon>Nostocales</taxon>
        <taxon>Nostocaceae</taxon>
        <taxon>Nostoc</taxon>
        <taxon>Nostoc favosum</taxon>
    </lineage>
</organism>
<dbReference type="GO" id="GO:0005524">
    <property type="term" value="F:ATP binding"/>
    <property type="evidence" value="ECO:0007669"/>
    <property type="project" value="UniProtKB-KW"/>
</dbReference>
<evidence type="ECO:0000313" key="3">
    <source>
        <dbReference type="Proteomes" id="UP001199525"/>
    </source>
</evidence>
<accession>A0ABS8IAK5</accession>
<dbReference type="SUPFAM" id="SSF52540">
    <property type="entry name" value="P-loop containing nucleoside triphosphate hydrolases"/>
    <property type="match status" value="1"/>
</dbReference>
<dbReference type="Pfam" id="PF13521">
    <property type="entry name" value="AAA_28"/>
    <property type="match status" value="1"/>
</dbReference>
<proteinExistence type="predicted"/>
<comment type="caution">
    <text evidence="2">The sequence shown here is derived from an EMBL/GenBank/DDBJ whole genome shotgun (WGS) entry which is preliminary data.</text>
</comment>
<dbReference type="Gene3D" id="3.40.50.300">
    <property type="entry name" value="P-loop containing nucleotide triphosphate hydrolases"/>
    <property type="match status" value="1"/>
</dbReference>
<dbReference type="InterPro" id="IPR038727">
    <property type="entry name" value="NadR/Ttd14_AAA_dom"/>
</dbReference>
<feature type="domain" description="NadR/Ttd14 AAA" evidence="1">
    <location>
        <begin position="9"/>
        <end position="45"/>
    </location>
</feature>
<sequence>MYRDLITNVVFLGAPSTGKTTIASQLAKEYNTVWMPEYGREYWEKP</sequence>
<protein>
    <submittedName>
        <fullName evidence="2">ATP-binding protein</fullName>
    </submittedName>
</protein>
<gene>
    <name evidence="2" type="ORF">LC586_16435</name>
</gene>
<dbReference type="InterPro" id="IPR027417">
    <property type="entry name" value="P-loop_NTPase"/>
</dbReference>
<name>A0ABS8IAK5_9NOSO</name>
<keyword evidence="2" id="KW-0067">ATP-binding</keyword>
<keyword evidence="3" id="KW-1185">Reference proteome</keyword>